<accession>A0A2P7QJZ9</accession>
<feature type="transmembrane region" description="Helical" evidence="2">
    <location>
        <begin position="302"/>
        <end position="325"/>
    </location>
</feature>
<comment type="caution">
    <text evidence="3">The sequence shown here is derived from an EMBL/GenBank/DDBJ whole genome shotgun (WGS) entry which is preliminary data.</text>
</comment>
<evidence type="ECO:0000313" key="3">
    <source>
        <dbReference type="EMBL" id="PSJ38284.1"/>
    </source>
</evidence>
<evidence type="ECO:0000256" key="2">
    <source>
        <dbReference type="SAM" id="Phobius"/>
    </source>
</evidence>
<organism evidence="3 4">
    <name type="scientific">Allosphingosinicella deserti</name>
    <dbReference type="NCBI Taxonomy" id="2116704"/>
    <lineage>
        <taxon>Bacteria</taxon>
        <taxon>Pseudomonadati</taxon>
        <taxon>Pseudomonadota</taxon>
        <taxon>Alphaproteobacteria</taxon>
        <taxon>Sphingomonadales</taxon>
        <taxon>Sphingomonadaceae</taxon>
        <taxon>Allosphingosinicella</taxon>
    </lineage>
</organism>
<keyword evidence="2" id="KW-1133">Transmembrane helix</keyword>
<proteinExistence type="predicted"/>
<sequence length="448" mass="47364">MGGEAPAVAVAARRSGVGSGLLRYAMAAVGPVAGAGAQFVLSLVLLHLLTPAAFGKFAFLLVTSIFSAGLWSALFCAPLPVILNRGDAAGRAPAVRALTTLSTLGSVVVFCLFSVLGLALEVSLSGALLFGVYAAMFVLRWFARTHAYAHDRPIRVTISDLVYSVVLLGGVGALAIARATSVELCYAVMALSAALGMLPFGRAYLRTLLSIDRSAFAHYRPVWREHSSWSLVGVITTEATINAHVYIVTLIAGPVAYAPIAATALMIRPMAVAQNALGDFERPRMARQIGSGRIDDAGRAVLFFRMVLLAAWIATCAGAIMLFVVDPHLVFPRDYDRSVLAIGTALWLAVSGVRLVRTPESTLLQAAGAFRPLAHASMVSCGISIVAVLVMLVAVGPLWSILGILAGELVFGGWTWRQAHRWRRQAAAKARSEDSDGQEPSIQAEDAA</sequence>
<protein>
    <recommendedName>
        <fullName evidence="5">Polysaccharide biosynthesis protein</fullName>
    </recommendedName>
</protein>
<dbReference type="RefSeq" id="WP_106514349.1">
    <property type="nucleotide sequence ID" value="NZ_PXYI01000006.1"/>
</dbReference>
<feature type="transmembrane region" description="Helical" evidence="2">
    <location>
        <begin position="186"/>
        <end position="205"/>
    </location>
</feature>
<feature type="transmembrane region" description="Helical" evidence="2">
    <location>
        <begin position="95"/>
        <end position="116"/>
    </location>
</feature>
<keyword evidence="2" id="KW-0812">Transmembrane</keyword>
<dbReference type="AlphaFoldDB" id="A0A2P7QJZ9"/>
<feature type="transmembrane region" description="Helical" evidence="2">
    <location>
        <begin position="368"/>
        <end position="392"/>
    </location>
</feature>
<feature type="transmembrane region" description="Helical" evidence="2">
    <location>
        <begin position="161"/>
        <end position="180"/>
    </location>
</feature>
<keyword evidence="2" id="KW-0472">Membrane</keyword>
<keyword evidence="4" id="KW-1185">Reference proteome</keyword>
<feature type="transmembrane region" description="Helical" evidence="2">
    <location>
        <begin position="21"/>
        <end position="45"/>
    </location>
</feature>
<evidence type="ECO:0008006" key="5">
    <source>
        <dbReference type="Google" id="ProtNLM"/>
    </source>
</evidence>
<feature type="transmembrane region" description="Helical" evidence="2">
    <location>
        <begin position="337"/>
        <end position="356"/>
    </location>
</feature>
<feature type="transmembrane region" description="Helical" evidence="2">
    <location>
        <begin position="57"/>
        <end position="83"/>
    </location>
</feature>
<evidence type="ECO:0000256" key="1">
    <source>
        <dbReference type="SAM" id="MobiDB-lite"/>
    </source>
</evidence>
<gene>
    <name evidence="3" type="ORF">C7I55_17650</name>
</gene>
<feature type="transmembrane region" description="Helical" evidence="2">
    <location>
        <begin position="122"/>
        <end position="141"/>
    </location>
</feature>
<reference evidence="3 4" key="1">
    <citation type="submission" date="2018-03" db="EMBL/GenBank/DDBJ databases">
        <title>The draft genome of Sphingosinicella sp. GL-C-18.</title>
        <authorList>
            <person name="Liu L."/>
            <person name="Li L."/>
            <person name="Liang L."/>
            <person name="Zhang X."/>
            <person name="Wang T."/>
        </authorList>
    </citation>
    <scope>NUCLEOTIDE SEQUENCE [LARGE SCALE GENOMIC DNA]</scope>
    <source>
        <strain evidence="3 4">GL-C-18</strain>
    </source>
</reference>
<dbReference type="Proteomes" id="UP000241167">
    <property type="component" value="Unassembled WGS sequence"/>
</dbReference>
<feature type="transmembrane region" description="Helical" evidence="2">
    <location>
        <begin position="398"/>
        <end position="416"/>
    </location>
</feature>
<name>A0A2P7QJZ9_9SPHN</name>
<evidence type="ECO:0000313" key="4">
    <source>
        <dbReference type="Proteomes" id="UP000241167"/>
    </source>
</evidence>
<feature type="region of interest" description="Disordered" evidence="1">
    <location>
        <begin position="427"/>
        <end position="448"/>
    </location>
</feature>
<dbReference type="EMBL" id="PXYI01000006">
    <property type="protein sequence ID" value="PSJ38284.1"/>
    <property type="molecule type" value="Genomic_DNA"/>
</dbReference>
<dbReference type="OrthoDB" id="6396247at2"/>